<dbReference type="InterPro" id="IPR052943">
    <property type="entry name" value="TMTC_O-mannosyl-trnsfr"/>
</dbReference>
<keyword evidence="1" id="KW-0802">TPR repeat</keyword>
<dbReference type="EMBL" id="WOTB01000009">
    <property type="protein sequence ID" value="NHN84732.1"/>
    <property type="molecule type" value="Genomic_DNA"/>
</dbReference>
<dbReference type="Pfam" id="PF13424">
    <property type="entry name" value="TPR_12"/>
    <property type="match status" value="1"/>
</dbReference>
<dbReference type="RefSeq" id="WP_173583117.1">
    <property type="nucleotide sequence ID" value="NZ_WOTB01000009.1"/>
</dbReference>
<protein>
    <submittedName>
        <fullName evidence="3">Tetratricopeptide repeat protein</fullName>
    </submittedName>
</protein>
<feature type="repeat" description="TPR" evidence="1">
    <location>
        <begin position="90"/>
        <end position="123"/>
    </location>
</feature>
<accession>A0ABX0JPL8</accession>
<dbReference type="InterPro" id="IPR019734">
    <property type="entry name" value="TPR_rpt"/>
</dbReference>
<dbReference type="SMART" id="SM00028">
    <property type="entry name" value="TPR"/>
    <property type="match status" value="3"/>
</dbReference>
<proteinExistence type="predicted"/>
<gene>
    <name evidence="3" type="ORF">GOB93_08760</name>
</gene>
<dbReference type="SUPFAM" id="SSF48452">
    <property type="entry name" value="TPR-like"/>
    <property type="match status" value="1"/>
</dbReference>
<evidence type="ECO:0000256" key="2">
    <source>
        <dbReference type="SAM" id="MobiDB-lite"/>
    </source>
</evidence>
<reference evidence="3 4" key="1">
    <citation type="journal article" date="2020" name="Int. J. Syst. Evol. Microbiol.">
        <title>Novel acetic acid bacteria from cider fermentations: Acetobacter conturbans sp. nov. and Acetobacter fallax sp. nov.</title>
        <authorList>
            <person name="Sombolestani A.S."/>
            <person name="Cleenwerck I."/>
            <person name="Cnockaert M."/>
            <person name="Borremans W."/>
            <person name="Wieme A.D."/>
            <person name="De Vuyst L."/>
            <person name="Vandamme P."/>
        </authorList>
    </citation>
    <scope>NUCLEOTIDE SEQUENCE [LARGE SCALE GENOMIC DNA]</scope>
    <source>
        <strain evidence="3 4">LMG 30640</strain>
    </source>
</reference>
<dbReference type="Gene3D" id="3.40.50.2000">
    <property type="entry name" value="Glycogen Phosphorylase B"/>
    <property type="match status" value="1"/>
</dbReference>
<evidence type="ECO:0000256" key="1">
    <source>
        <dbReference type="PROSITE-ProRule" id="PRU00339"/>
    </source>
</evidence>
<feature type="repeat" description="TPR" evidence="1">
    <location>
        <begin position="22"/>
        <end position="55"/>
    </location>
</feature>
<feature type="region of interest" description="Disordered" evidence="2">
    <location>
        <begin position="1"/>
        <end position="27"/>
    </location>
</feature>
<dbReference type="SUPFAM" id="SSF53756">
    <property type="entry name" value="UDP-Glycosyltransferase/glycogen phosphorylase"/>
    <property type="match status" value="1"/>
</dbReference>
<feature type="compositionally biased region" description="Low complexity" evidence="2">
    <location>
        <begin position="13"/>
        <end position="26"/>
    </location>
</feature>
<dbReference type="Gene3D" id="1.25.40.10">
    <property type="entry name" value="Tetratricopeptide repeat domain"/>
    <property type="match status" value="1"/>
</dbReference>
<dbReference type="PANTHER" id="PTHR44809:SF1">
    <property type="entry name" value="PROTEIN O-MANNOSYL-TRANSFERASE TMTC1"/>
    <property type="match status" value="1"/>
</dbReference>
<dbReference type="PANTHER" id="PTHR44809">
    <property type="match status" value="1"/>
</dbReference>
<dbReference type="PROSITE" id="PS50005">
    <property type="entry name" value="TPR"/>
    <property type="match status" value="2"/>
</dbReference>
<name>A0ABX0JPL8_9PROT</name>
<comment type="caution">
    <text evidence="3">The sequence shown here is derived from an EMBL/GenBank/DDBJ whole genome shotgun (WGS) entry which is preliminary data.</text>
</comment>
<organism evidence="3 4">
    <name type="scientific">Acetobacter musti</name>
    <dbReference type="NCBI Taxonomy" id="864732"/>
    <lineage>
        <taxon>Bacteria</taxon>
        <taxon>Pseudomonadati</taxon>
        <taxon>Pseudomonadota</taxon>
        <taxon>Alphaproteobacteria</taxon>
        <taxon>Acetobacterales</taxon>
        <taxon>Acetobacteraceae</taxon>
        <taxon>Acetobacter</taxon>
    </lineage>
</organism>
<keyword evidence="4" id="KW-1185">Reference proteome</keyword>
<evidence type="ECO:0000313" key="3">
    <source>
        <dbReference type="EMBL" id="NHN84732.1"/>
    </source>
</evidence>
<sequence length="504" mass="54814">MTKTAPCSPSPAPSESRSAPPADSPAEYGASLQLAGRLEEAAVAYREALAQNPDDARTLSNYGGLLCSFGAFRPAHSLLMRAVTLAPDLADAWSNLGNVLQQMQHFDEAIAAYSNCLRLSQAHPLALSNLGVALDCRGEHAMAQNFHRVAVRLAPENAENHTNFAISLLSAGDYQNGFREYEWRWKTRTTRPHGMTAPLWKGESFVGQTLLIHTEGGFGDMVQFARFIPLAVRRGGRVIVRVRRELLSLLEDSFPGQEFVTEDTPPPAHDIQCPVLSLPPALGITLDTIPASGGFLTADPGKVARWRGQLAEDAVARGASPRAFRVGLVWAGAPHSEIREAEIADKRRSTDLATLAPLLTSAPGVQFYSLQVGAKAEQARHPPEGVQLIDHTAELRDFSDTAALISNLDLVIAVDTSTAHVAAGLGKPVWLMSRYDQCWRWLAKRTDSPWYDSVTIYQQDKPLDWSGPVRRMSQNLKALSAKRHDTLALEATGAVVQMSSSSTD</sequence>
<evidence type="ECO:0000313" key="4">
    <source>
        <dbReference type="Proteomes" id="UP000635278"/>
    </source>
</evidence>
<dbReference type="Proteomes" id="UP000635278">
    <property type="component" value="Unassembled WGS sequence"/>
</dbReference>
<dbReference type="InterPro" id="IPR011990">
    <property type="entry name" value="TPR-like_helical_dom_sf"/>
</dbReference>